<evidence type="ECO:0000256" key="7">
    <source>
        <dbReference type="SAM" id="MobiDB-lite"/>
    </source>
</evidence>
<comment type="caution">
    <text evidence="8">The sequence shown here is derived from an EMBL/GenBank/DDBJ whole genome shotgun (WGS) entry which is preliminary data.</text>
</comment>
<feature type="compositionally biased region" description="Acidic residues" evidence="7">
    <location>
        <begin position="214"/>
        <end position="223"/>
    </location>
</feature>
<feature type="compositionally biased region" description="Basic and acidic residues" evidence="7">
    <location>
        <begin position="231"/>
        <end position="241"/>
    </location>
</feature>
<evidence type="ECO:0000256" key="4">
    <source>
        <dbReference type="ARBA" id="ARBA00022833"/>
    </source>
</evidence>
<keyword evidence="6" id="KW-0539">Nucleus</keyword>
<feature type="compositionally biased region" description="Basic and acidic residues" evidence="7">
    <location>
        <begin position="190"/>
        <end position="208"/>
    </location>
</feature>
<comment type="subcellular location">
    <subcellularLocation>
        <location evidence="1">Nucleus</location>
    </subcellularLocation>
</comment>
<accession>A0ABR3PJB3</accession>
<name>A0ABR3PJB3_9PEZI</name>
<dbReference type="InterPro" id="IPR040050">
    <property type="entry name" value="ZNF830-like"/>
</dbReference>
<reference evidence="8 9" key="1">
    <citation type="submission" date="2024-07" db="EMBL/GenBank/DDBJ databases">
        <title>Draft sequence of the Neodothiora populina.</title>
        <authorList>
            <person name="Drown D.D."/>
            <person name="Schuette U.S."/>
            <person name="Buechlein A.B."/>
            <person name="Rusch D.R."/>
            <person name="Winton L.W."/>
            <person name="Adams G.A."/>
        </authorList>
    </citation>
    <scope>NUCLEOTIDE SEQUENCE [LARGE SCALE GENOMIC DNA]</scope>
    <source>
        <strain evidence="8 9">CPC 39397</strain>
    </source>
</reference>
<feature type="compositionally biased region" description="Acidic residues" evidence="7">
    <location>
        <begin position="242"/>
        <end position="252"/>
    </location>
</feature>
<keyword evidence="4" id="KW-0862">Zinc</keyword>
<evidence type="ECO:0000256" key="2">
    <source>
        <dbReference type="ARBA" id="ARBA00022723"/>
    </source>
</evidence>
<keyword evidence="9" id="KW-1185">Reference proteome</keyword>
<dbReference type="PANTHER" id="PTHR13278">
    <property type="entry name" value="ZINC FINGER PROTEIN 830"/>
    <property type="match status" value="1"/>
</dbReference>
<dbReference type="PANTHER" id="PTHR13278:SF0">
    <property type="entry name" value="ZINC FINGER PROTEIN 830"/>
    <property type="match status" value="1"/>
</dbReference>
<keyword evidence="5" id="KW-0175">Coiled coil</keyword>
<keyword evidence="2" id="KW-0479">Metal-binding</keyword>
<proteinExistence type="predicted"/>
<evidence type="ECO:0000256" key="3">
    <source>
        <dbReference type="ARBA" id="ARBA00022771"/>
    </source>
</evidence>
<evidence type="ECO:0000256" key="1">
    <source>
        <dbReference type="ARBA" id="ARBA00004123"/>
    </source>
</evidence>
<dbReference type="RefSeq" id="XP_069202386.1">
    <property type="nucleotide sequence ID" value="XM_069343838.1"/>
</dbReference>
<evidence type="ECO:0000313" key="9">
    <source>
        <dbReference type="Proteomes" id="UP001562354"/>
    </source>
</evidence>
<dbReference type="InterPro" id="IPR036236">
    <property type="entry name" value="Znf_C2H2_sf"/>
</dbReference>
<dbReference type="EMBL" id="JBFMKM010000005">
    <property type="protein sequence ID" value="KAL1306113.1"/>
    <property type="molecule type" value="Genomic_DNA"/>
</dbReference>
<feature type="region of interest" description="Disordered" evidence="7">
    <location>
        <begin position="184"/>
        <end position="287"/>
    </location>
</feature>
<gene>
    <name evidence="8" type="ORF">AAFC00_004230</name>
</gene>
<evidence type="ECO:0000256" key="5">
    <source>
        <dbReference type="ARBA" id="ARBA00023054"/>
    </source>
</evidence>
<dbReference type="Gene3D" id="3.30.160.60">
    <property type="entry name" value="Classic Zinc Finger"/>
    <property type="match status" value="1"/>
</dbReference>
<dbReference type="Proteomes" id="UP001562354">
    <property type="component" value="Unassembled WGS sequence"/>
</dbReference>
<dbReference type="SUPFAM" id="SSF57667">
    <property type="entry name" value="beta-beta-alpha zinc fingers"/>
    <property type="match status" value="1"/>
</dbReference>
<dbReference type="GeneID" id="95977930"/>
<evidence type="ECO:0000313" key="8">
    <source>
        <dbReference type="EMBL" id="KAL1306113.1"/>
    </source>
</evidence>
<organism evidence="8 9">
    <name type="scientific">Neodothiora populina</name>
    <dbReference type="NCBI Taxonomy" id="2781224"/>
    <lineage>
        <taxon>Eukaryota</taxon>
        <taxon>Fungi</taxon>
        <taxon>Dikarya</taxon>
        <taxon>Ascomycota</taxon>
        <taxon>Pezizomycotina</taxon>
        <taxon>Dothideomycetes</taxon>
        <taxon>Dothideomycetidae</taxon>
        <taxon>Dothideales</taxon>
        <taxon>Dothioraceae</taxon>
        <taxon>Neodothiora</taxon>
    </lineage>
</organism>
<keyword evidence="3" id="KW-0863">Zinc-finger</keyword>
<feature type="region of interest" description="Disordered" evidence="7">
    <location>
        <begin position="55"/>
        <end position="102"/>
    </location>
</feature>
<sequence length="287" mass="31825">MADVRSLLRNERASRRINHPHASYTESGKLLCTVCALQIKTESLWESHIKSPQHALRLQQMRDKAPPSKKRKAGDSEDDTRKRVKAVPGDSFDDSGPQDIVDDEVDMLPPADASVVEDLRTDTTSQLPGHSTAQPVPVQPVSVDEDEWAAFERDLAAAPTPAVPTVSASAVISAAPLTAEDIAAQARQDQSVEKGRREAEIEAEREDAANALQDEFDEMEELEDRVRRLREKREALRKAREAEDEILPDIVDDAPKSYVAAAQDSSLGDEDEEDEEDEFDDWNFGAN</sequence>
<evidence type="ECO:0008006" key="10">
    <source>
        <dbReference type="Google" id="ProtNLM"/>
    </source>
</evidence>
<protein>
    <recommendedName>
        <fullName evidence="10">Coiled-coil domain-containing protein 16</fullName>
    </recommendedName>
</protein>
<evidence type="ECO:0000256" key="6">
    <source>
        <dbReference type="ARBA" id="ARBA00023242"/>
    </source>
</evidence>
<feature type="compositionally biased region" description="Acidic residues" evidence="7">
    <location>
        <begin position="267"/>
        <end position="281"/>
    </location>
</feature>